<dbReference type="AlphaFoldDB" id="A0A401Z985"/>
<feature type="transmembrane region" description="Helical" evidence="5">
    <location>
        <begin position="194"/>
        <end position="212"/>
    </location>
</feature>
<feature type="transmembrane region" description="Helical" evidence="5">
    <location>
        <begin position="64"/>
        <end position="80"/>
    </location>
</feature>
<dbReference type="PANTHER" id="PTHR16950:SF16">
    <property type="entry name" value="ZINC TRANSPORTER ZIP13"/>
    <property type="match status" value="1"/>
</dbReference>
<dbReference type="Pfam" id="PF02535">
    <property type="entry name" value="Zip"/>
    <property type="match status" value="1"/>
</dbReference>
<feature type="transmembrane region" description="Helical" evidence="5">
    <location>
        <begin position="125"/>
        <end position="146"/>
    </location>
</feature>
<dbReference type="Proteomes" id="UP000287224">
    <property type="component" value="Unassembled WGS sequence"/>
</dbReference>
<evidence type="ECO:0000256" key="4">
    <source>
        <dbReference type="ARBA" id="ARBA00023136"/>
    </source>
</evidence>
<dbReference type="EMBL" id="BIFQ01000001">
    <property type="protein sequence ID" value="GCE03412.1"/>
    <property type="molecule type" value="Genomic_DNA"/>
</dbReference>
<dbReference type="RefSeq" id="WP_126594694.1">
    <property type="nucleotide sequence ID" value="NZ_BIFQ01000001.1"/>
</dbReference>
<organism evidence="6 7">
    <name type="scientific">Dictyobacter aurantiacus</name>
    <dbReference type="NCBI Taxonomy" id="1936993"/>
    <lineage>
        <taxon>Bacteria</taxon>
        <taxon>Bacillati</taxon>
        <taxon>Chloroflexota</taxon>
        <taxon>Ktedonobacteria</taxon>
        <taxon>Ktedonobacterales</taxon>
        <taxon>Dictyobacteraceae</taxon>
        <taxon>Dictyobacter</taxon>
    </lineage>
</organism>
<evidence type="ECO:0000313" key="6">
    <source>
        <dbReference type="EMBL" id="GCE03412.1"/>
    </source>
</evidence>
<evidence type="ECO:0000256" key="1">
    <source>
        <dbReference type="ARBA" id="ARBA00004141"/>
    </source>
</evidence>
<keyword evidence="7" id="KW-1185">Reference proteome</keyword>
<evidence type="ECO:0000256" key="2">
    <source>
        <dbReference type="ARBA" id="ARBA00022692"/>
    </source>
</evidence>
<dbReference type="PANTHER" id="PTHR16950">
    <property type="entry name" value="ZINC TRANSPORTER SLC39A7 HISTIDINE-RICH MEMBRANE PROTEIN KE4"/>
    <property type="match status" value="1"/>
</dbReference>
<accession>A0A401Z985</accession>
<comment type="subcellular location">
    <subcellularLocation>
        <location evidence="1">Membrane</location>
        <topology evidence="1">Multi-pass membrane protein</topology>
    </subcellularLocation>
</comment>
<evidence type="ECO:0000313" key="7">
    <source>
        <dbReference type="Proteomes" id="UP000287224"/>
    </source>
</evidence>
<evidence type="ECO:0008006" key="8">
    <source>
        <dbReference type="Google" id="ProtNLM"/>
    </source>
</evidence>
<reference evidence="7" key="1">
    <citation type="submission" date="2018-12" db="EMBL/GenBank/DDBJ databases">
        <title>Tengunoibacter tsumagoiensis gen. nov., sp. nov., Dictyobacter kobayashii sp. nov., D. alpinus sp. nov., and D. joshuensis sp. nov. and description of Dictyobacteraceae fam. nov. within the order Ktedonobacterales isolated from Tengu-no-mugimeshi.</title>
        <authorList>
            <person name="Wang C.M."/>
            <person name="Zheng Y."/>
            <person name="Sakai Y."/>
            <person name="Toyoda A."/>
            <person name="Minakuchi Y."/>
            <person name="Abe K."/>
            <person name="Yokota A."/>
            <person name="Yabe S."/>
        </authorList>
    </citation>
    <scope>NUCLEOTIDE SEQUENCE [LARGE SCALE GENOMIC DNA]</scope>
    <source>
        <strain evidence="7">S-27</strain>
    </source>
</reference>
<feature type="transmembrane region" description="Helical" evidence="5">
    <location>
        <begin position="100"/>
        <end position="118"/>
    </location>
</feature>
<dbReference type="InterPro" id="IPR003689">
    <property type="entry name" value="ZIP"/>
</dbReference>
<protein>
    <recommendedName>
        <fullName evidence="8">ZIP family metal transporter</fullName>
    </recommendedName>
</protein>
<evidence type="ECO:0000256" key="3">
    <source>
        <dbReference type="ARBA" id="ARBA00022989"/>
    </source>
</evidence>
<evidence type="ECO:0000256" key="5">
    <source>
        <dbReference type="SAM" id="Phobius"/>
    </source>
</evidence>
<name>A0A401Z985_9CHLR</name>
<comment type="caution">
    <text evidence="6">The sequence shown here is derived from an EMBL/GenBank/DDBJ whole genome shotgun (WGS) entry which is preliminary data.</text>
</comment>
<dbReference type="OrthoDB" id="120163at2"/>
<keyword evidence="3 5" id="KW-1133">Transmembrane helix</keyword>
<keyword evidence="2 5" id="KW-0812">Transmembrane</keyword>
<feature type="transmembrane region" description="Helical" evidence="5">
    <location>
        <begin position="166"/>
        <end position="187"/>
    </location>
</feature>
<gene>
    <name evidence="6" type="ORF">KDAU_07410</name>
</gene>
<keyword evidence="4 5" id="KW-0472">Membrane</keyword>
<feature type="transmembrane region" description="Helical" evidence="5">
    <location>
        <begin position="31"/>
        <end position="52"/>
    </location>
</feature>
<feature type="transmembrane region" description="Helical" evidence="5">
    <location>
        <begin position="224"/>
        <end position="244"/>
    </location>
</feature>
<sequence>MNAILLSFATFFSTCFGGLFALRFRSKLHLIMGFTAGVLIGVVCFDLLPAMFEAMEGLSHGMRVSAFAMLVVGFLFFYILEKLFLLLQARQGRQDVVAHHHPVIGVASALAFAGHSFLEGIEIGAGFQVSPSLGLLVAFAVILHDIGDGLNTMTLLLLNKLTRLQAFRLLLLVAVAPILGAASTLLIKIPEGQMPLYLGFLAGFLLYIGASHVLPEAHQEKSSIFTLVLTVLGAAFAYVVTTLIG</sequence>
<proteinExistence type="predicted"/>
<dbReference type="GO" id="GO:0016020">
    <property type="term" value="C:membrane"/>
    <property type="evidence" value="ECO:0007669"/>
    <property type="project" value="UniProtKB-SubCell"/>
</dbReference>
<dbReference type="GO" id="GO:0046873">
    <property type="term" value="F:metal ion transmembrane transporter activity"/>
    <property type="evidence" value="ECO:0007669"/>
    <property type="project" value="InterPro"/>
</dbReference>